<organism evidence="2">
    <name type="scientific">Aeromonas phage vB_AehM_DM2</name>
    <dbReference type="NCBI Taxonomy" id="2973716"/>
    <lineage>
        <taxon>Viruses</taxon>
        <taxon>Duplodnaviria</taxon>
        <taxon>Heunggongvirae</taxon>
        <taxon>Uroviricota</taxon>
        <taxon>Caudoviricetes</taxon>
        <taxon>Pantevenvirales</taxon>
        <taxon>Straboviridae</taxon>
        <taxon>Biquartavirus</taxon>
    </lineage>
</organism>
<sequence>MMFTEARERMKRPRPKYSGAEYDHTSVGQDLALATILGQPGDSFDVKYRELLKGGHVQVISSIAGLDWLKSMAKSPGIEMLSVLPSKVTFARWTSVGRI</sequence>
<accession>A0AA94YP59</accession>
<dbReference type="EMBL" id="OP380605">
    <property type="protein sequence ID" value="UYD60404.1"/>
    <property type="molecule type" value="Genomic_DNA"/>
</dbReference>
<proteinExistence type="predicted"/>
<name>A0AA94YP59_9CAUD</name>
<reference evidence="2" key="1">
    <citation type="submission" date="2022-09" db="EMBL/GenBank/DDBJ databases">
        <title>On Diversity and Genetic Richness: Insights on Aeromonad Phage Diversity through Physicochemical and Molecular Analysis.</title>
        <authorList>
            <person name="Papa D.M."/>
            <person name="Rousseau G."/>
            <person name="Tremblay D."/>
            <person name="Labrie S."/>
            <person name="Gutierrez T.A."/>
            <person name="Ramos J.D."/>
            <person name="Moineau S."/>
        </authorList>
    </citation>
    <scope>NUCLEOTIDE SEQUENCE</scope>
</reference>
<evidence type="ECO:0000313" key="2">
    <source>
        <dbReference type="EMBL" id="UYD60404.1"/>
    </source>
</evidence>
<evidence type="ECO:0000256" key="1">
    <source>
        <dbReference type="SAM" id="MobiDB-lite"/>
    </source>
</evidence>
<gene>
    <name evidence="2" type="ORF">NPHMPGLK_00069</name>
</gene>
<protein>
    <submittedName>
        <fullName evidence="2">Uncharacterized protein</fullName>
    </submittedName>
</protein>
<feature type="region of interest" description="Disordered" evidence="1">
    <location>
        <begin position="1"/>
        <end position="22"/>
    </location>
</feature>